<feature type="non-terminal residue" evidence="2">
    <location>
        <position position="233"/>
    </location>
</feature>
<feature type="domain" description="DUF6570" evidence="1">
    <location>
        <begin position="167"/>
        <end position="231"/>
    </location>
</feature>
<dbReference type="OrthoDB" id="3202965at2759"/>
<gene>
    <name evidence="2" type="ORF">K435DRAFT_700500</name>
</gene>
<name>A0A4S8KR74_DENBC</name>
<protein>
    <recommendedName>
        <fullName evidence="1">DUF6570 domain-containing protein</fullName>
    </recommendedName>
</protein>
<dbReference type="Proteomes" id="UP000297245">
    <property type="component" value="Unassembled WGS sequence"/>
</dbReference>
<evidence type="ECO:0000259" key="1">
    <source>
        <dbReference type="Pfam" id="PF20209"/>
    </source>
</evidence>
<dbReference type="EMBL" id="ML180232">
    <property type="protein sequence ID" value="THU78242.1"/>
    <property type="molecule type" value="Genomic_DNA"/>
</dbReference>
<accession>A0A4S8KR74</accession>
<keyword evidence="3" id="KW-1185">Reference proteome</keyword>
<organism evidence="2 3">
    <name type="scientific">Dendrothele bispora (strain CBS 962.96)</name>
    <dbReference type="NCBI Taxonomy" id="1314807"/>
    <lineage>
        <taxon>Eukaryota</taxon>
        <taxon>Fungi</taxon>
        <taxon>Dikarya</taxon>
        <taxon>Basidiomycota</taxon>
        <taxon>Agaricomycotina</taxon>
        <taxon>Agaricomycetes</taxon>
        <taxon>Agaricomycetidae</taxon>
        <taxon>Agaricales</taxon>
        <taxon>Agaricales incertae sedis</taxon>
        <taxon>Dendrothele</taxon>
    </lineage>
</organism>
<evidence type="ECO:0000313" key="2">
    <source>
        <dbReference type="EMBL" id="THU78242.1"/>
    </source>
</evidence>
<reference evidence="2 3" key="1">
    <citation type="journal article" date="2019" name="Nat. Ecol. Evol.">
        <title>Megaphylogeny resolves global patterns of mushroom evolution.</title>
        <authorList>
            <person name="Varga T."/>
            <person name="Krizsan K."/>
            <person name="Foldi C."/>
            <person name="Dima B."/>
            <person name="Sanchez-Garcia M."/>
            <person name="Sanchez-Ramirez S."/>
            <person name="Szollosi G.J."/>
            <person name="Szarkandi J.G."/>
            <person name="Papp V."/>
            <person name="Albert L."/>
            <person name="Andreopoulos W."/>
            <person name="Angelini C."/>
            <person name="Antonin V."/>
            <person name="Barry K.W."/>
            <person name="Bougher N.L."/>
            <person name="Buchanan P."/>
            <person name="Buyck B."/>
            <person name="Bense V."/>
            <person name="Catcheside P."/>
            <person name="Chovatia M."/>
            <person name="Cooper J."/>
            <person name="Damon W."/>
            <person name="Desjardin D."/>
            <person name="Finy P."/>
            <person name="Geml J."/>
            <person name="Haridas S."/>
            <person name="Hughes K."/>
            <person name="Justo A."/>
            <person name="Karasinski D."/>
            <person name="Kautmanova I."/>
            <person name="Kiss B."/>
            <person name="Kocsube S."/>
            <person name="Kotiranta H."/>
            <person name="LaButti K.M."/>
            <person name="Lechner B.E."/>
            <person name="Liimatainen K."/>
            <person name="Lipzen A."/>
            <person name="Lukacs Z."/>
            <person name="Mihaltcheva S."/>
            <person name="Morgado L.N."/>
            <person name="Niskanen T."/>
            <person name="Noordeloos M.E."/>
            <person name="Ohm R.A."/>
            <person name="Ortiz-Santana B."/>
            <person name="Ovrebo C."/>
            <person name="Racz N."/>
            <person name="Riley R."/>
            <person name="Savchenko A."/>
            <person name="Shiryaev A."/>
            <person name="Soop K."/>
            <person name="Spirin V."/>
            <person name="Szebenyi C."/>
            <person name="Tomsovsky M."/>
            <person name="Tulloss R.E."/>
            <person name="Uehling J."/>
            <person name="Grigoriev I.V."/>
            <person name="Vagvolgyi C."/>
            <person name="Papp T."/>
            <person name="Martin F.M."/>
            <person name="Miettinen O."/>
            <person name="Hibbett D.S."/>
            <person name="Nagy L.G."/>
        </authorList>
    </citation>
    <scope>NUCLEOTIDE SEQUENCE [LARGE SCALE GENOMIC DNA]</scope>
    <source>
        <strain evidence="2 3">CBS 962.96</strain>
    </source>
</reference>
<sequence length="233" mass="26524">MLNKNQIRELGLLHRVEYVRHYNVKELLNQLYTHECTDKCPSIISVFEFIDPIVIPAKEPKQSLSQQFPPQPPKDELIHKIITEWNDDSHVSNIEESGCAVCGQSKLCKDMAPLRSMSNYLHVLTQPGVSRKECSSMKEGITELKGPVLDHSCNQVCSICWKSLREGKIPRISLANGFWLGAVPDELKKLTFMEKLLVQKIRTNCCFVKVSSGMRKMISHVIAFETPVPKVYN</sequence>
<dbReference type="Pfam" id="PF20209">
    <property type="entry name" value="DUF6570"/>
    <property type="match status" value="1"/>
</dbReference>
<dbReference type="AlphaFoldDB" id="A0A4S8KR74"/>
<proteinExistence type="predicted"/>
<dbReference type="InterPro" id="IPR046700">
    <property type="entry name" value="DUF6570"/>
</dbReference>
<evidence type="ECO:0000313" key="3">
    <source>
        <dbReference type="Proteomes" id="UP000297245"/>
    </source>
</evidence>